<keyword evidence="10" id="KW-1185">Reference proteome</keyword>
<name>A0A7Z0JA28_9ACTN</name>
<dbReference type="InterPro" id="IPR058245">
    <property type="entry name" value="NreC/VraR/RcsB-like_REC"/>
</dbReference>
<dbReference type="PROSITE" id="PS50110">
    <property type="entry name" value="RESPONSE_REGULATORY"/>
    <property type="match status" value="1"/>
</dbReference>
<evidence type="ECO:0000259" key="8">
    <source>
        <dbReference type="PROSITE" id="PS50110"/>
    </source>
</evidence>
<dbReference type="InterPro" id="IPR016032">
    <property type="entry name" value="Sig_transdc_resp-reg_C-effctor"/>
</dbReference>
<evidence type="ECO:0000256" key="4">
    <source>
        <dbReference type="ARBA" id="ARBA00023163"/>
    </source>
</evidence>
<dbReference type="InterPro" id="IPR011006">
    <property type="entry name" value="CheY-like_superfamily"/>
</dbReference>
<dbReference type="InterPro" id="IPR001789">
    <property type="entry name" value="Sig_transdc_resp-reg_receiver"/>
</dbReference>
<keyword evidence="2" id="KW-0805">Transcription regulation</keyword>
<dbReference type="SUPFAM" id="SSF52172">
    <property type="entry name" value="CheY-like"/>
    <property type="match status" value="1"/>
</dbReference>
<dbReference type="InterPro" id="IPR000792">
    <property type="entry name" value="Tscrpt_reg_LuxR_C"/>
</dbReference>
<accession>A0A7Z0JA28</accession>
<feature type="domain" description="Response regulatory" evidence="8">
    <location>
        <begin position="25"/>
        <end position="141"/>
    </location>
</feature>
<feature type="domain" description="HTH luxR-type" evidence="7">
    <location>
        <begin position="169"/>
        <end position="234"/>
    </location>
</feature>
<evidence type="ECO:0000256" key="6">
    <source>
        <dbReference type="SAM" id="MobiDB-lite"/>
    </source>
</evidence>
<feature type="modified residue" description="4-aspartylphosphate" evidence="5">
    <location>
        <position position="76"/>
    </location>
</feature>
<dbReference type="AlphaFoldDB" id="A0A7Z0JA28"/>
<keyword evidence="3 9" id="KW-0238">DNA-binding</keyword>
<dbReference type="PANTHER" id="PTHR43214:SF24">
    <property type="entry name" value="TRANSCRIPTIONAL REGULATORY PROTEIN NARL-RELATED"/>
    <property type="match status" value="1"/>
</dbReference>
<evidence type="ECO:0000313" key="10">
    <source>
        <dbReference type="Proteomes" id="UP000572051"/>
    </source>
</evidence>
<evidence type="ECO:0000256" key="5">
    <source>
        <dbReference type="PROSITE-ProRule" id="PRU00169"/>
    </source>
</evidence>
<feature type="compositionally biased region" description="Pro residues" evidence="6">
    <location>
        <begin position="1"/>
        <end position="11"/>
    </location>
</feature>
<reference evidence="9 10" key="1">
    <citation type="submission" date="2020-07" db="EMBL/GenBank/DDBJ databases">
        <title>Sequencing the genomes of 1000 actinobacteria strains.</title>
        <authorList>
            <person name="Klenk H.-P."/>
        </authorList>
    </citation>
    <scope>NUCLEOTIDE SEQUENCE [LARGE SCALE GENOMIC DNA]</scope>
    <source>
        <strain evidence="9 10">DSM 44442</strain>
    </source>
</reference>
<dbReference type="SMART" id="SM00421">
    <property type="entry name" value="HTH_LUXR"/>
    <property type="match status" value="1"/>
</dbReference>
<dbReference type="PANTHER" id="PTHR43214">
    <property type="entry name" value="TWO-COMPONENT RESPONSE REGULATOR"/>
    <property type="match status" value="1"/>
</dbReference>
<keyword evidence="4" id="KW-0804">Transcription</keyword>
<keyword evidence="1 5" id="KW-0597">Phosphoprotein</keyword>
<evidence type="ECO:0000256" key="1">
    <source>
        <dbReference type="ARBA" id="ARBA00022553"/>
    </source>
</evidence>
<comment type="caution">
    <text evidence="9">The sequence shown here is derived from an EMBL/GenBank/DDBJ whole genome shotgun (WGS) entry which is preliminary data.</text>
</comment>
<evidence type="ECO:0000313" key="9">
    <source>
        <dbReference type="EMBL" id="NYJ33990.1"/>
    </source>
</evidence>
<dbReference type="PROSITE" id="PS50043">
    <property type="entry name" value="HTH_LUXR_2"/>
    <property type="match status" value="1"/>
</dbReference>
<evidence type="ECO:0000256" key="3">
    <source>
        <dbReference type="ARBA" id="ARBA00023125"/>
    </source>
</evidence>
<dbReference type="SUPFAM" id="SSF46894">
    <property type="entry name" value="C-terminal effector domain of the bipartite response regulators"/>
    <property type="match status" value="1"/>
</dbReference>
<dbReference type="CDD" id="cd17535">
    <property type="entry name" value="REC_NarL-like"/>
    <property type="match status" value="1"/>
</dbReference>
<evidence type="ECO:0000259" key="7">
    <source>
        <dbReference type="PROSITE" id="PS50043"/>
    </source>
</evidence>
<dbReference type="CDD" id="cd06170">
    <property type="entry name" value="LuxR_C_like"/>
    <property type="match status" value="1"/>
</dbReference>
<feature type="region of interest" description="Disordered" evidence="6">
    <location>
        <begin position="1"/>
        <end position="20"/>
    </location>
</feature>
<dbReference type="SMART" id="SM00448">
    <property type="entry name" value="REC"/>
    <property type="match status" value="1"/>
</dbReference>
<dbReference type="PRINTS" id="PR00038">
    <property type="entry name" value="HTHLUXR"/>
</dbReference>
<dbReference type="EMBL" id="JACCFS010000001">
    <property type="protein sequence ID" value="NYJ33990.1"/>
    <property type="molecule type" value="Genomic_DNA"/>
</dbReference>
<dbReference type="GO" id="GO:0006355">
    <property type="term" value="P:regulation of DNA-templated transcription"/>
    <property type="evidence" value="ECO:0007669"/>
    <property type="project" value="InterPro"/>
</dbReference>
<dbReference type="GO" id="GO:0000160">
    <property type="term" value="P:phosphorelay signal transduction system"/>
    <property type="evidence" value="ECO:0007669"/>
    <property type="project" value="InterPro"/>
</dbReference>
<organism evidence="9 10">
    <name type="scientific">Nocardiopsis aegyptia</name>
    <dbReference type="NCBI Taxonomy" id="220378"/>
    <lineage>
        <taxon>Bacteria</taxon>
        <taxon>Bacillati</taxon>
        <taxon>Actinomycetota</taxon>
        <taxon>Actinomycetes</taxon>
        <taxon>Streptosporangiales</taxon>
        <taxon>Nocardiopsidaceae</taxon>
        <taxon>Nocardiopsis</taxon>
    </lineage>
</organism>
<dbReference type="Pfam" id="PF00196">
    <property type="entry name" value="GerE"/>
    <property type="match status" value="1"/>
</dbReference>
<dbReference type="Gene3D" id="3.40.50.2300">
    <property type="match status" value="1"/>
</dbReference>
<sequence>MTPPADPPAPGTPAEARPAGAEPVRVLIADDQDLLRGSLRMLLDADPALSVVGEARTGREAVDLAALHAPDLVLMDVRMPDLDGLAATRAICAASERTRVIVLTVFDLDEYVYSALRAGASGFLLKNTSPEELLRAVHVVADGRALLAPEVTRRLIADVVASGRGPAPAPWQGPPLTPREREVATLVGRGLSNAEIAARLTLSHATVKTYVSRLLTKLDARDRAQLVVFAYENGLVRVSRPE</sequence>
<dbReference type="Proteomes" id="UP000572051">
    <property type="component" value="Unassembled WGS sequence"/>
</dbReference>
<dbReference type="Pfam" id="PF00072">
    <property type="entry name" value="Response_reg"/>
    <property type="match status" value="1"/>
</dbReference>
<gene>
    <name evidence="9" type="ORF">HNR10_001871</name>
</gene>
<dbReference type="PROSITE" id="PS00622">
    <property type="entry name" value="HTH_LUXR_1"/>
    <property type="match status" value="1"/>
</dbReference>
<evidence type="ECO:0000256" key="2">
    <source>
        <dbReference type="ARBA" id="ARBA00023015"/>
    </source>
</evidence>
<dbReference type="InterPro" id="IPR039420">
    <property type="entry name" value="WalR-like"/>
</dbReference>
<dbReference type="RefSeq" id="WP_179822432.1">
    <property type="nucleotide sequence ID" value="NZ_JACCFS010000001.1"/>
</dbReference>
<protein>
    <submittedName>
        <fullName evidence="9">DNA-binding NarL/FixJ family response regulator</fullName>
    </submittedName>
</protein>
<proteinExistence type="predicted"/>
<dbReference type="GO" id="GO:0003677">
    <property type="term" value="F:DNA binding"/>
    <property type="evidence" value="ECO:0007669"/>
    <property type="project" value="UniProtKB-KW"/>
</dbReference>